<dbReference type="Proteomes" id="UP000613740">
    <property type="component" value="Unassembled WGS sequence"/>
</dbReference>
<feature type="compositionally biased region" description="Low complexity" evidence="1">
    <location>
        <begin position="319"/>
        <end position="338"/>
    </location>
</feature>
<feature type="compositionally biased region" description="Polar residues" evidence="1">
    <location>
        <begin position="104"/>
        <end position="113"/>
    </location>
</feature>
<feature type="compositionally biased region" description="Gly residues" evidence="1">
    <location>
        <begin position="201"/>
        <end position="212"/>
    </location>
</feature>
<protein>
    <submittedName>
        <fullName evidence="2">Uncharacterized protein</fullName>
    </submittedName>
</protein>
<sequence length="347" mass="34634">MTTSQGEALLAKYLHDSLRTIQQTVKKAAPGGAPAGGLPRSISTGRADGRRAATEVLLPRGTTRSLAPVAAAAAAMHATRRDLDYTMGRPQAQVVMTQARKHQQASGSPQQHTIPRGPSGGGGSPGLPPRPAPAVIRTASATAAQGHHHRNHNHRPHHNSSPGQGIGAGAAGPTRSEARVPAVAAAPALLTSPGRLGGGAGAGGGAGGGGSDSGAKGAAALRRGGGAPSETGTNASWWRKPVTDASYPLTAITDRYAQSMTQSELVKWNDRVARLEAEINAEKERRKHFEAELKKVQAVTGKSGSGNAAGPAAGGKAGGATVAAAGGASSRGATAGAGGVRAALQYV</sequence>
<dbReference type="OrthoDB" id="549294at2759"/>
<comment type="caution">
    <text evidence="2">The sequence shown here is derived from an EMBL/GenBank/DDBJ whole genome shotgun (WGS) entry which is preliminary data.</text>
</comment>
<feature type="compositionally biased region" description="Low complexity" evidence="1">
    <location>
        <begin position="213"/>
        <end position="222"/>
    </location>
</feature>
<feature type="compositionally biased region" description="Low complexity" evidence="1">
    <location>
        <begin position="301"/>
        <end position="311"/>
    </location>
</feature>
<evidence type="ECO:0000256" key="1">
    <source>
        <dbReference type="SAM" id="MobiDB-lite"/>
    </source>
</evidence>
<name>A0A835WRH4_9CHLO</name>
<accession>A0A835WRH4</accession>
<feature type="region of interest" description="Disordered" evidence="1">
    <location>
        <begin position="27"/>
        <end position="47"/>
    </location>
</feature>
<dbReference type="EMBL" id="JAEHOD010000006">
    <property type="protein sequence ID" value="KAG2452089.1"/>
    <property type="molecule type" value="Genomic_DNA"/>
</dbReference>
<feature type="region of interest" description="Disordered" evidence="1">
    <location>
        <begin position="298"/>
        <end position="338"/>
    </location>
</feature>
<organism evidence="2 3">
    <name type="scientific">Chlamydomonas schloesseri</name>
    <dbReference type="NCBI Taxonomy" id="2026947"/>
    <lineage>
        <taxon>Eukaryota</taxon>
        <taxon>Viridiplantae</taxon>
        <taxon>Chlorophyta</taxon>
        <taxon>core chlorophytes</taxon>
        <taxon>Chlorophyceae</taxon>
        <taxon>CS clade</taxon>
        <taxon>Chlamydomonadales</taxon>
        <taxon>Chlamydomonadaceae</taxon>
        <taxon>Chlamydomonas</taxon>
    </lineage>
</organism>
<gene>
    <name evidence="2" type="ORF">HYH02_003125</name>
</gene>
<proteinExistence type="predicted"/>
<feature type="region of interest" description="Disordered" evidence="1">
    <location>
        <begin position="95"/>
        <end position="180"/>
    </location>
</feature>
<reference evidence="2" key="1">
    <citation type="journal article" date="2020" name="bioRxiv">
        <title>Comparative genomics of Chlamydomonas.</title>
        <authorList>
            <person name="Craig R.J."/>
            <person name="Hasan A.R."/>
            <person name="Ness R.W."/>
            <person name="Keightley P.D."/>
        </authorList>
    </citation>
    <scope>NUCLEOTIDE SEQUENCE</scope>
    <source>
        <strain evidence="2">CCAP 11/173</strain>
    </source>
</reference>
<dbReference type="AlphaFoldDB" id="A0A835WRH4"/>
<evidence type="ECO:0000313" key="2">
    <source>
        <dbReference type="EMBL" id="KAG2452089.1"/>
    </source>
</evidence>
<feature type="region of interest" description="Disordered" evidence="1">
    <location>
        <begin position="201"/>
        <end position="237"/>
    </location>
</feature>
<feature type="compositionally biased region" description="Basic residues" evidence="1">
    <location>
        <begin position="146"/>
        <end position="158"/>
    </location>
</feature>
<keyword evidence="3" id="KW-1185">Reference proteome</keyword>
<evidence type="ECO:0000313" key="3">
    <source>
        <dbReference type="Proteomes" id="UP000613740"/>
    </source>
</evidence>